<reference evidence="2" key="1">
    <citation type="submission" date="2022-10" db="EMBL/GenBank/DDBJ databases">
        <title>Completed Genome Sequence of two octocoral isolated bacterium, Endozoicomonas euniceicola EF212T and Endozoicomonas gorgoniicola PS125T.</title>
        <authorList>
            <person name="Chiou Y.-J."/>
            <person name="Chen Y.-H."/>
        </authorList>
    </citation>
    <scope>NUCLEOTIDE SEQUENCE</scope>
    <source>
        <strain evidence="2">EF212</strain>
    </source>
</reference>
<evidence type="ECO:0000313" key="2">
    <source>
        <dbReference type="EMBL" id="UYM16964.1"/>
    </source>
</evidence>
<dbReference type="EMBL" id="CP103300">
    <property type="protein sequence ID" value="UYM16964.1"/>
    <property type="molecule type" value="Genomic_DNA"/>
</dbReference>
<organism evidence="2 3">
    <name type="scientific">Endozoicomonas euniceicola</name>
    <dbReference type="NCBI Taxonomy" id="1234143"/>
    <lineage>
        <taxon>Bacteria</taxon>
        <taxon>Pseudomonadati</taxon>
        <taxon>Pseudomonadota</taxon>
        <taxon>Gammaproteobacteria</taxon>
        <taxon>Oceanospirillales</taxon>
        <taxon>Endozoicomonadaceae</taxon>
        <taxon>Endozoicomonas</taxon>
    </lineage>
</organism>
<feature type="transmembrane region" description="Helical" evidence="1">
    <location>
        <begin position="95"/>
        <end position="114"/>
    </location>
</feature>
<keyword evidence="1" id="KW-0472">Membrane</keyword>
<dbReference type="RefSeq" id="WP_262599356.1">
    <property type="nucleotide sequence ID" value="NZ_CP103300.1"/>
</dbReference>
<accession>A0ABY6GW23</accession>
<gene>
    <name evidence="2" type="ORF">NX720_03300</name>
</gene>
<proteinExistence type="predicted"/>
<feature type="transmembrane region" description="Helical" evidence="1">
    <location>
        <begin position="120"/>
        <end position="140"/>
    </location>
</feature>
<keyword evidence="3" id="KW-1185">Reference proteome</keyword>
<evidence type="ECO:0000256" key="1">
    <source>
        <dbReference type="SAM" id="Phobius"/>
    </source>
</evidence>
<dbReference type="Proteomes" id="UP001163255">
    <property type="component" value="Chromosome"/>
</dbReference>
<keyword evidence="1" id="KW-0812">Transmembrane</keyword>
<keyword evidence="1" id="KW-1133">Transmembrane helix</keyword>
<sequence>MSDKLFLLRGGILSFVTIALSLKGYISTYNEYGTDYLKEDETISVICSLAAFPIYLTTKHKLSYMILDSNALASFLSLTVRYYGNQHEQLSTNNIPYIMMLTIPVALGSSYVAIKYNNYVLRSIILLTPVIIEHILSWIIG</sequence>
<name>A0ABY6GW23_9GAMM</name>
<feature type="transmembrane region" description="Helical" evidence="1">
    <location>
        <begin position="7"/>
        <end position="26"/>
    </location>
</feature>
<evidence type="ECO:0000313" key="3">
    <source>
        <dbReference type="Proteomes" id="UP001163255"/>
    </source>
</evidence>
<protein>
    <submittedName>
        <fullName evidence="2">Uncharacterized protein</fullName>
    </submittedName>
</protein>